<dbReference type="STRING" id="1124188.SAMN05444377_10589"/>
<protein>
    <submittedName>
        <fullName evidence="2">Ribosomal-protein-alanine N-acetyltransferase</fullName>
    </submittedName>
</protein>
<dbReference type="InterPro" id="IPR000182">
    <property type="entry name" value="GNAT_dom"/>
</dbReference>
<reference evidence="2 3" key="1">
    <citation type="submission" date="2016-11" db="EMBL/GenBank/DDBJ databases">
        <authorList>
            <person name="Jaros S."/>
            <person name="Januszkiewicz K."/>
            <person name="Wedrychowicz H."/>
        </authorList>
    </citation>
    <scope>NUCLEOTIDE SEQUENCE [LARGE SCALE GENOMIC DNA]</scope>
    <source>
        <strain evidence="2 3">DSM 25660</strain>
    </source>
</reference>
<dbReference type="Proteomes" id="UP000184147">
    <property type="component" value="Unassembled WGS sequence"/>
</dbReference>
<dbReference type="Gene3D" id="3.40.630.30">
    <property type="match status" value="1"/>
</dbReference>
<dbReference type="PANTHER" id="PTHR43792:SF1">
    <property type="entry name" value="N-ACETYLTRANSFERASE DOMAIN-CONTAINING PROTEIN"/>
    <property type="match status" value="1"/>
</dbReference>
<organism evidence="2 3">
    <name type="scientific">Flavobacterium fontis</name>
    <dbReference type="NCBI Taxonomy" id="1124188"/>
    <lineage>
        <taxon>Bacteria</taxon>
        <taxon>Pseudomonadati</taxon>
        <taxon>Bacteroidota</taxon>
        <taxon>Flavobacteriia</taxon>
        <taxon>Flavobacteriales</taxon>
        <taxon>Flavobacteriaceae</taxon>
        <taxon>Flavobacterium</taxon>
    </lineage>
</organism>
<keyword evidence="2" id="KW-0808">Transferase</keyword>
<dbReference type="PANTHER" id="PTHR43792">
    <property type="entry name" value="GNAT FAMILY, PUTATIVE (AFU_ORTHOLOGUE AFUA_3G00765)-RELATED-RELATED"/>
    <property type="match status" value="1"/>
</dbReference>
<dbReference type="GO" id="GO:0016747">
    <property type="term" value="F:acyltransferase activity, transferring groups other than amino-acyl groups"/>
    <property type="evidence" value="ECO:0007669"/>
    <property type="project" value="InterPro"/>
</dbReference>
<name>A0A1M5A0P1_9FLAO</name>
<dbReference type="CDD" id="cd04301">
    <property type="entry name" value="NAT_SF"/>
    <property type="match status" value="1"/>
</dbReference>
<dbReference type="PROSITE" id="PS51186">
    <property type="entry name" value="GNAT"/>
    <property type="match status" value="1"/>
</dbReference>
<sequence>MASLFDPFPYLETPRLRLRPLRPTDWKAIIALRGNPESMRYIPRPMITNKEEALSMVEMIQQKIDEGTGINWVITEKGADEMLGIIGHYRIKPEHFRSEIGYMILPKAQGKGIATEAIQALLVYGFEQLHLHSVEAVIDPQNSASIRLIEKLGFVKEAHFIENEYFDGRFWDALVYSLLKRNFKPIV</sequence>
<dbReference type="OrthoDB" id="9811523at2"/>
<dbReference type="InterPro" id="IPR051531">
    <property type="entry name" value="N-acetyltransferase"/>
</dbReference>
<dbReference type="Pfam" id="PF13302">
    <property type="entry name" value="Acetyltransf_3"/>
    <property type="match status" value="1"/>
</dbReference>
<dbReference type="AlphaFoldDB" id="A0A1M5A0P1"/>
<evidence type="ECO:0000259" key="1">
    <source>
        <dbReference type="PROSITE" id="PS51186"/>
    </source>
</evidence>
<dbReference type="InterPro" id="IPR016181">
    <property type="entry name" value="Acyl_CoA_acyltransferase"/>
</dbReference>
<evidence type="ECO:0000313" key="3">
    <source>
        <dbReference type="Proteomes" id="UP000184147"/>
    </source>
</evidence>
<dbReference type="RefSeq" id="WP_073362590.1">
    <property type="nucleotide sequence ID" value="NZ_FQVQ01000005.1"/>
</dbReference>
<proteinExistence type="predicted"/>
<keyword evidence="3" id="KW-1185">Reference proteome</keyword>
<dbReference type="SUPFAM" id="SSF55729">
    <property type="entry name" value="Acyl-CoA N-acyltransferases (Nat)"/>
    <property type="match status" value="1"/>
</dbReference>
<dbReference type="EMBL" id="FQVQ01000005">
    <property type="protein sequence ID" value="SHF23512.1"/>
    <property type="molecule type" value="Genomic_DNA"/>
</dbReference>
<feature type="domain" description="N-acetyltransferase" evidence="1">
    <location>
        <begin position="16"/>
        <end position="181"/>
    </location>
</feature>
<evidence type="ECO:0000313" key="2">
    <source>
        <dbReference type="EMBL" id="SHF23512.1"/>
    </source>
</evidence>
<gene>
    <name evidence="2" type="ORF">SAMN05444377_10589</name>
</gene>
<accession>A0A1M5A0P1</accession>